<organism evidence="2 3">
    <name type="scientific">Littorina saxatilis</name>
    <dbReference type="NCBI Taxonomy" id="31220"/>
    <lineage>
        <taxon>Eukaryota</taxon>
        <taxon>Metazoa</taxon>
        <taxon>Spiralia</taxon>
        <taxon>Lophotrochozoa</taxon>
        <taxon>Mollusca</taxon>
        <taxon>Gastropoda</taxon>
        <taxon>Caenogastropoda</taxon>
        <taxon>Littorinimorpha</taxon>
        <taxon>Littorinoidea</taxon>
        <taxon>Littorinidae</taxon>
        <taxon>Littorina</taxon>
    </lineage>
</organism>
<comment type="caution">
    <text evidence="2">The sequence shown here is derived from an EMBL/GenBank/DDBJ whole genome shotgun (WGS) entry which is preliminary data.</text>
</comment>
<feature type="compositionally biased region" description="Polar residues" evidence="1">
    <location>
        <begin position="104"/>
        <end position="118"/>
    </location>
</feature>
<accession>A0AAN9AWB5</accession>
<dbReference type="InterPro" id="IPR012337">
    <property type="entry name" value="RNaseH-like_sf"/>
</dbReference>
<dbReference type="Proteomes" id="UP001374579">
    <property type="component" value="Unassembled WGS sequence"/>
</dbReference>
<proteinExistence type="predicted"/>
<dbReference type="SUPFAM" id="SSF53098">
    <property type="entry name" value="Ribonuclease H-like"/>
    <property type="match status" value="1"/>
</dbReference>
<dbReference type="InterPro" id="IPR036397">
    <property type="entry name" value="RNaseH_sf"/>
</dbReference>
<keyword evidence="3" id="KW-1185">Reference proteome</keyword>
<dbReference type="EMBL" id="JBAMIC010000019">
    <property type="protein sequence ID" value="KAK7094146.1"/>
    <property type="molecule type" value="Genomic_DNA"/>
</dbReference>
<dbReference type="AlphaFoldDB" id="A0AAN9AWB5"/>
<dbReference type="InterPro" id="IPR050951">
    <property type="entry name" value="Retrovirus_Pol_polyprotein"/>
</dbReference>
<evidence type="ECO:0000313" key="2">
    <source>
        <dbReference type="EMBL" id="KAK7094146.1"/>
    </source>
</evidence>
<reference evidence="2 3" key="1">
    <citation type="submission" date="2024-02" db="EMBL/GenBank/DDBJ databases">
        <title>Chromosome-scale genome assembly of the rough periwinkle Littorina saxatilis.</title>
        <authorList>
            <person name="De Jode A."/>
            <person name="Faria R."/>
            <person name="Formenti G."/>
            <person name="Sims Y."/>
            <person name="Smith T.P."/>
            <person name="Tracey A."/>
            <person name="Wood J.M.D."/>
            <person name="Zagrodzka Z.B."/>
            <person name="Johannesson K."/>
            <person name="Butlin R.K."/>
            <person name="Leder E.H."/>
        </authorList>
    </citation>
    <scope>NUCLEOTIDE SEQUENCE [LARGE SCALE GENOMIC DNA]</scope>
    <source>
        <strain evidence="2">Snail1</strain>
        <tissue evidence="2">Muscle</tissue>
    </source>
</reference>
<evidence type="ECO:0000313" key="3">
    <source>
        <dbReference type="Proteomes" id="UP001374579"/>
    </source>
</evidence>
<protein>
    <recommendedName>
        <fullName evidence="4">Integrase catalytic domain-containing protein</fullName>
    </recommendedName>
</protein>
<gene>
    <name evidence="2" type="ORF">V1264_007811</name>
</gene>
<dbReference type="Gene3D" id="3.30.420.10">
    <property type="entry name" value="Ribonuclease H-like superfamily/Ribonuclease H"/>
    <property type="match status" value="1"/>
</dbReference>
<dbReference type="GO" id="GO:0003676">
    <property type="term" value="F:nucleic acid binding"/>
    <property type="evidence" value="ECO:0007669"/>
    <property type="project" value="InterPro"/>
</dbReference>
<dbReference type="PANTHER" id="PTHR37984:SF9">
    <property type="entry name" value="INTEGRASE CATALYTIC DOMAIN-CONTAINING PROTEIN"/>
    <property type="match status" value="1"/>
</dbReference>
<dbReference type="PANTHER" id="PTHR37984">
    <property type="entry name" value="PROTEIN CBG26694"/>
    <property type="match status" value="1"/>
</dbReference>
<evidence type="ECO:0008006" key="4">
    <source>
        <dbReference type="Google" id="ProtNLM"/>
    </source>
</evidence>
<sequence length="149" mass="16639">MVRKCQTCSKLRPAAKEPLLPSSIPDRPWSRLGMDLFELKGKTYLIVVDYLSRWIDMRPLHQLSSAATINAKANATSQLSTSNTNSTSIASLTRHCGDTRHDNPQWQSNESPRQTKSVKQPERSHDALYVRCPGHSIMHAVATALDSIL</sequence>
<feature type="region of interest" description="Disordered" evidence="1">
    <location>
        <begin position="94"/>
        <end position="124"/>
    </location>
</feature>
<name>A0AAN9AWB5_9CAEN</name>
<evidence type="ECO:0000256" key="1">
    <source>
        <dbReference type="SAM" id="MobiDB-lite"/>
    </source>
</evidence>